<sequence length="241" mass="27566">MAPILPPSAQPPQNTQDKMHPEEKEDDVFSRPRPRPKRSPSELARLQVQNRRREYLSRNPSYFELADHELSDPLLHDHLIRRFLTPSEREADSKQKGYARVLEGSLLRGEERLAKLSSADPPPPGEEVGGENGVGVGRGKVVEAAGTGFTSFTAELLPPPKTKEEGVERWREFLRDRFIRGEDEDFEYEKVDDMDEFDELERREREEEWIEGEEPGWVGSEDEGGGRVERVLKGETGVQDF</sequence>
<comment type="caution">
    <text evidence="3">The sequence shown here is derived from an EMBL/GenBank/DDBJ whole genome shotgun (WGS) entry which is preliminary data.</text>
</comment>
<evidence type="ECO:0000256" key="1">
    <source>
        <dbReference type="SAM" id="MobiDB-lite"/>
    </source>
</evidence>
<dbReference type="PANTHER" id="PTHR31840">
    <property type="entry name" value="COILED-COIL DOMAIN-CONTAINING PROTEIN 97"/>
    <property type="match status" value="1"/>
</dbReference>
<evidence type="ECO:0000259" key="2">
    <source>
        <dbReference type="Pfam" id="PF09747"/>
    </source>
</evidence>
<organism evidence="3 4">
    <name type="scientific">Cercophora samala</name>
    <dbReference type="NCBI Taxonomy" id="330535"/>
    <lineage>
        <taxon>Eukaryota</taxon>
        <taxon>Fungi</taxon>
        <taxon>Dikarya</taxon>
        <taxon>Ascomycota</taxon>
        <taxon>Pezizomycotina</taxon>
        <taxon>Sordariomycetes</taxon>
        <taxon>Sordariomycetidae</taxon>
        <taxon>Sordariales</taxon>
        <taxon>Lasiosphaeriaceae</taxon>
        <taxon>Cercophora</taxon>
    </lineage>
</organism>
<evidence type="ECO:0000313" key="4">
    <source>
        <dbReference type="Proteomes" id="UP001174997"/>
    </source>
</evidence>
<feature type="domain" description="CCD97-like C-terminal" evidence="2">
    <location>
        <begin position="159"/>
        <end position="211"/>
    </location>
</feature>
<reference evidence="3" key="1">
    <citation type="submission" date="2023-06" db="EMBL/GenBank/DDBJ databases">
        <title>Genome-scale phylogeny and comparative genomics of the fungal order Sordariales.</title>
        <authorList>
            <consortium name="Lawrence Berkeley National Laboratory"/>
            <person name="Hensen N."/>
            <person name="Bonometti L."/>
            <person name="Westerberg I."/>
            <person name="Brannstrom I.O."/>
            <person name="Guillou S."/>
            <person name="Cros-Aarteil S."/>
            <person name="Calhoun S."/>
            <person name="Haridas S."/>
            <person name="Kuo A."/>
            <person name="Mondo S."/>
            <person name="Pangilinan J."/>
            <person name="Riley R."/>
            <person name="Labutti K."/>
            <person name="Andreopoulos B."/>
            <person name="Lipzen A."/>
            <person name="Chen C."/>
            <person name="Yanf M."/>
            <person name="Daum C."/>
            <person name="Ng V."/>
            <person name="Clum A."/>
            <person name="Steindorff A."/>
            <person name="Ohm R."/>
            <person name="Martin F."/>
            <person name="Silar P."/>
            <person name="Natvig D."/>
            <person name="Lalanne C."/>
            <person name="Gautier V."/>
            <person name="Ament-Velasquez S.L."/>
            <person name="Kruys A."/>
            <person name="Hutchinson M.I."/>
            <person name="Powell A.J."/>
            <person name="Barry K."/>
            <person name="Miller A.N."/>
            <person name="Grigoriev I.V."/>
            <person name="Debuchy R."/>
            <person name="Gladieux P."/>
            <person name="Thoren M.H."/>
            <person name="Johannesson H."/>
        </authorList>
    </citation>
    <scope>NUCLEOTIDE SEQUENCE</scope>
    <source>
        <strain evidence="3">CBS 307.81</strain>
    </source>
</reference>
<proteinExistence type="predicted"/>
<dbReference type="AlphaFoldDB" id="A0AA39Z841"/>
<feature type="compositionally biased region" description="Pro residues" evidence="1">
    <location>
        <begin position="1"/>
        <end position="10"/>
    </location>
</feature>
<evidence type="ECO:0000313" key="3">
    <source>
        <dbReference type="EMBL" id="KAK0665837.1"/>
    </source>
</evidence>
<feature type="region of interest" description="Disordered" evidence="1">
    <location>
        <begin position="112"/>
        <end position="138"/>
    </location>
</feature>
<feature type="region of interest" description="Disordered" evidence="1">
    <location>
        <begin position="205"/>
        <end position="227"/>
    </location>
</feature>
<feature type="domain" description="CCD97-like C-terminal" evidence="2">
    <location>
        <begin position="50"/>
        <end position="114"/>
    </location>
</feature>
<dbReference type="EMBL" id="JAULSY010000101">
    <property type="protein sequence ID" value="KAK0665837.1"/>
    <property type="molecule type" value="Genomic_DNA"/>
</dbReference>
<feature type="compositionally biased region" description="Basic and acidic residues" evidence="1">
    <location>
        <begin position="17"/>
        <end position="30"/>
    </location>
</feature>
<keyword evidence="4" id="KW-1185">Reference proteome</keyword>
<protein>
    <submittedName>
        <fullName evidence="3">Coiled-coil domain-containing protein-domain-containing protein</fullName>
    </submittedName>
</protein>
<gene>
    <name evidence="3" type="ORF">QBC41DRAFT_367338</name>
</gene>
<dbReference type="Pfam" id="PF09747">
    <property type="entry name" value="CCD97-like_C"/>
    <property type="match status" value="2"/>
</dbReference>
<accession>A0AA39Z841</accession>
<dbReference type="InterPro" id="IPR040233">
    <property type="entry name" value="CCD97-like_C"/>
</dbReference>
<dbReference type="PANTHER" id="PTHR31840:SF1">
    <property type="entry name" value="COILED-COIL DOMAIN-CONTAINING PROTEIN 97"/>
    <property type="match status" value="1"/>
</dbReference>
<name>A0AA39Z841_9PEZI</name>
<feature type="region of interest" description="Disordered" evidence="1">
    <location>
        <begin position="1"/>
        <end position="52"/>
    </location>
</feature>
<dbReference type="Proteomes" id="UP001174997">
    <property type="component" value="Unassembled WGS sequence"/>
</dbReference>
<dbReference type="InterPro" id="IPR018613">
    <property type="entry name" value="Ccdc97-like"/>
</dbReference>